<dbReference type="AlphaFoldDB" id="A0A9J5W8Y5"/>
<comment type="caution">
    <text evidence="1">The sequence shown here is derived from an EMBL/GenBank/DDBJ whole genome shotgun (WGS) entry which is preliminary data.</text>
</comment>
<keyword evidence="2" id="KW-1185">Reference proteome</keyword>
<dbReference type="InterPro" id="IPR053151">
    <property type="entry name" value="RNase_H-like"/>
</dbReference>
<dbReference type="GO" id="GO:0003676">
    <property type="term" value="F:nucleic acid binding"/>
    <property type="evidence" value="ECO:0007669"/>
    <property type="project" value="InterPro"/>
</dbReference>
<dbReference type="PANTHER" id="PTHR47723">
    <property type="entry name" value="OS05G0353850 PROTEIN"/>
    <property type="match status" value="1"/>
</dbReference>
<name>A0A9J5W8Y5_SOLCO</name>
<proteinExistence type="predicted"/>
<reference evidence="1 2" key="1">
    <citation type="submission" date="2020-09" db="EMBL/GenBank/DDBJ databases">
        <title>De no assembly of potato wild relative species, Solanum commersonii.</title>
        <authorList>
            <person name="Cho K."/>
        </authorList>
    </citation>
    <scope>NUCLEOTIDE SEQUENCE [LARGE SCALE GENOMIC DNA]</scope>
    <source>
        <strain evidence="1">LZ3.2</strain>
        <tissue evidence="1">Leaf</tissue>
    </source>
</reference>
<dbReference type="OrthoDB" id="1300727at2759"/>
<dbReference type="PANTHER" id="PTHR47723:SF24">
    <property type="entry name" value="RNASE H TYPE-1 DOMAIN-CONTAINING PROTEIN"/>
    <property type="match status" value="1"/>
</dbReference>
<gene>
    <name evidence="1" type="ORF">H5410_061776</name>
</gene>
<evidence type="ECO:0008006" key="3">
    <source>
        <dbReference type="Google" id="ProtNLM"/>
    </source>
</evidence>
<organism evidence="1 2">
    <name type="scientific">Solanum commersonii</name>
    <name type="common">Commerson's wild potato</name>
    <name type="synonym">Commerson's nightshade</name>
    <dbReference type="NCBI Taxonomy" id="4109"/>
    <lineage>
        <taxon>Eukaryota</taxon>
        <taxon>Viridiplantae</taxon>
        <taxon>Streptophyta</taxon>
        <taxon>Embryophyta</taxon>
        <taxon>Tracheophyta</taxon>
        <taxon>Spermatophyta</taxon>
        <taxon>Magnoliopsida</taxon>
        <taxon>eudicotyledons</taxon>
        <taxon>Gunneridae</taxon>
        <taxon>Pentapetalae</taxon>
        <taxon>asterids</taxon>
        <taxon>lamiids</taxon>
        <taxon>Solanales</taxon>
        <taxon>Solanaceae</taxon>
        <taxon>Solanoideae</taxon>
        <taxon>Solaneae</taxon>
        <taxon>Solanum</taxon>
    </lineage>
</organism>
<dbReference type="InterPro" id="IPR036397">
    <property type="entry name" value="RNaseH_sf"/>
</dbReference>
<dbReference type="EMBL" id="JACXVP010000012">
    <property type="protein sequence ID" value="KAG5572010.1"/>
    <property type="molecule type" value="Genomic_DNA"/>
</dbReference>
<evidence type="ECO:0000313" key="2">
    <source>
        <dbReference type="Proteomes" id="UP000824120"/>
    </source>
</evidence>
<dbReference type="Gene3D" id="3.30.420.10">
    <property type="entry name" value="Ribonuclease H-like superfamily/Ribonuclease H"/>
    <property type="match status" value="1"/>
</dbReference>
<protein>
    <recommendedName>
        <fullName evidence="3">RNase H family protein</fullName>
    </recommendedName>
</protein>
<sequence>MDKKNRMSWPDIMSKIGNYKPMIYYRSCTWKPPDSRRIKCNTDGASRERNVQDVLIETDSRGLKKIIQKEWKVPWELVERMEEIRDIMLLTVTIITHTYKEGYGLADCIANISIEGQTSHEYHSFHELAVRARQVLNTEKAKVPVLHKKTSKINHQ</sequence>
<evidence type="ECO:0000313" key="1">
    <source>
        <dbReference type="EMBL" id="KAG5572010.1"/>
    </source>
</evidence>
<accession>A0A9J5W8Y5</accession>
<dbReference type="Proteomes" id="UP000824120">
    <property type="component" value="Chromosome 12"/>
</dbReference>